<accession>A0A918VAI6</accession>
<evidence type="ECO:0000256" key="1">
    <source>
        <dbReference type="SAM" id="MobiDB-lite"/>
    </source>
</evidence>
<feature type="region of interest" description="Disordered" evidence="1">
    <location>
        <begin position="527"/>
        <end position="548"/>
    </location>
</feature>
<comment type="caution">
    <text evidence="3">The sequence shown here is derived from an EMBL/GenBank/DDBJ whole genome shotgun (WGS) entry which is preliminary data.</text>
</comment>
<sequence length="548" mass="58097">MVDSSTVQGSAVAVWSEFCAVAPSPELRGRMLQELERLRTASDLTQAFQPGGTPRLPGLDDGTIIPASEYPPGTPHEAIRTAAAARAPLTGTVRVAVVLADFPDKPMTADKEHFEKLFFSLGELPHGSVRDYYREVTHGLVDIVGEVIGPVRLPQKLSWYANGNFGIGRPTGKPRAQIMARDAAVSADPLINYAPYDNDGNGFVDAFIVLHSGPGGEATGNPEDIWSHKWVLPNAYNADGARIYGYLTVPEDAKIGVCAHELGHLLFGFPDLYDVDGSSEGVGDWCLMGGGSWGGDGDIPTHPSAWCKIQQGWAKPINVTSDGMLSIPDVKSSFEVHRLWTDGLPGNEYFLVENRQQTGYDSSLPGPGLLIWHIDEGQSDNTNENHYMVGLVQADNQRDLEGAVNRGDDGDVYPGSTGNSSFSPSSKPSSQSYAGAATGVSLTDISAPGATMTATVSVSAAGAVRAPAAAAAVARREAEDVPGLVKMIHDLQDRLATLEQAVAPWAGAEAFLEQSLRSELRGAAGGSLPLAKAGDAHGMPRYEGPSRR</sequence>
<feature type="compositionally biased region" description="Low complexity" evidence="1">
    <location>
        <begin position="414"/>
        <end position="434"/>
    </location>
</feature>
<reference evidence="3" key="2">
    <citation type="submission" date="2020-09" db="EMBL/GenBank/DDBJ databases">
        <authorList>
            <person name="Sun Q."/>
            <person name="Ohkuma M."/>
        </authorList>
    </citation>
    <scope>NUCLEOTIDE SEQUENCE</scope>
    <source>
        <strain evidence="3">JCM 5016</strain>
    </source>
</reference>
<name>A0A918VAI6_9ACTN</name>
<dbReference type="SUPFAM" id="SSF55486">
    <property type="entry name" value="Metalloproteases ('zincins'), catalytic domain"/>
    <property type="match status" value="1"/>
</dbReference>
<feature type="region of interest" description="Disordered" evidence="1">
    <location>
        <begin position="401"/>
        <end position="434"/>
    </location>
</feature>
<protein>
    <recommendedName>
        <fullName evidence="2">Peptidase M6-like domain-containing protein</fullName>
    </recommendedName>
</protein>
<reference evidence="3" key="1">
    <citation type="journal article" date="2014" name="Int. J. Syst. Evol. Microbiol.">
        <title>Complete genome sequence of Corynebacterium casei LMG S-19264T (=DSM 44701T), isolated from a smear-ripened cheese.</title>
        <authorList>
            <consortium name="US DOE Joint Genome Institute (JGI-PGF)"/>
            <person name="Walter F."/>
            <person name="Albersmeier A."/>
            <person name="Kalinowski J."/>
            <person name="Ruckert C."/>
        </authorList>
    </citation>
    <scope>NUCLEOTIDE SEQUENCE</scope>
    <source>
        <strain evidence="3">JCM 5016</strain>
    </source>
</reference>
<evidence type="ECO:0000259" key="2">
    <source>
        <dbReference type="Pfam" id="PF05547"/>
    </source>
</evidence>
<dbReference type="RefSeq" id="WP_229879420.1">
    <property type="nucleotide sequence ID" value="NZ_BMWH01000006.1"/>
</dbReference>
<feature type="compositionally biased region" description="Basic and acidic residues" evidence="1">
    <location>
        <begin position="534"/>
        <end position="548"/>
    </location>
</feature>
<dbReference type="PANTHER" id="PTHR41775">
    <property type="entry name" value="SECRETED PROTEIN-RELATED"/>
    <property type="match status" value="1"/>
</dbReference>
<dbReference type="EMBL" id="BMWH01000006">
    <property type="protein sequence ID" value="GGZ83889.1"/>
    <property type="molecule type" value="Genomic_DNA"/>
</dbReference>
<dbReference type="Pfam" id="PF05547">
    <property type="entry name" value="Peptidase_M6"/>
    <property type="match status" value="1"/>
</dbReference>
<organism evidence="3 4">
    <name type="scientific">Streptomyces echinoruber</name>
    <dbReference type="NCBI Taxonomy" id="68898"/>
    <lineage>
        <taxon>Bacteria</taxon>
        <taxon>Bacillati</taxon>
        <taxon>Actinomycetota</taxon>
        <taxon>Actinomycetes</taxon>
        <taxon>Kitasatosporales</taxon>
        <taxon>Streptomycetaceae</taxon>
        <taxon>Streptomyces</taxon>
    </lineage>
</organism>
<dbReference type="AlphaFoldDB" id="A0A918VAI6"/>
<dbReference type="GO" id="GO:0008233">
    <property type="term" value="F:peptidase activity"/>
    <property type="evidence" value="ECO:0007669"/>
    <property type="project" value="InterPro"/>
</dbReference>
<evidence type="ECO:0000313" key="3">
    <source>
        <dbReference type="EMBL" id="GGZ83889.1"/>
    </source>
</evidence>
<dbReference type="GO" id="GO:0006508">
    <property type="term" value="P:proteolysis"/>
    <property type="evidence" value="ECO:0007669"/>
    <property type="project" value="InterPro"/>
</dbReference>
<feature type="domain" description="Peptidase M6-like" evidence="2">
    <location>
        <begin position="110"/>
        <end position="313"/>
    </location>
</feature>
<keyword evidence="4" id="KW-1185">Reference proteome</keyword>
<gene>
    <name evidence="3" type="ORF">GCM10010389_22420</name>
</gene>
<evidence type="ECO:0000313" key="4">
    <source>
        <dbReference type="Proteomes" id="UP000623010"/>
    </source>
</evidence>
<proteinExistence type="predicted"/>
<dbReference type="NCBIfam" id="TIGR03296">
    <property type="entry name" value="M6dom_TIGR03296"/>
    <property type="match status" value="1"/>
</dbReference>
<dbReference type="PANTHER" id="PTHR41775:SF1">
    <property type="entry name" value="PEPTIDASE M6-LIKE DOMAIN-CONTAINING PROTEIN"/>
    <property type="match status" value="1"/>
</dbReference>
<dbReference type="InterPro" id="IPR008757">
    <property type="entry name" value="Peptidase_M6-like_domain"/>
</dbReference>
<dbReference type="Proteomes" id="UP000623010">
    <property type="component" value="Unassembled WGS sequence"/>
</dbReference>